<name>A0A376BBB2_9ASCO</name>
<reference evidence="2" key="1">
    <citation type="submission" date="2018-06" db="EMBL/GenBank/DDBJ databases">
        <authorList>
            <person name="Guldener U."/>
        </authorList>
    </citation>
    <scope>NUCLEOTIDE SEQUENCE [LARGE SCALE GENOMIC DNA]</scope>
    <source>
        <strain evidence="2">UTAD17</strain>
    </source>
</reference>
<gene>
    <name evidence="1" type="ORF">SCODWIG_03739</name>
</gene>
<accession>A0A376BBB2</accession>
<evidence type="ECO:0000313" key="2">
    <source>
        <dbReference type="Proteomes" id="UP000262825"/>
    </source>
</evidence>
<keyword evidence="2" id="KW-1185">Reference proteome</keyword>
<sequence>MEDCTMSGNVYDKYDTDTNTGNSTGNNILGVQFIVKLLTPNRVHSIYKTMNFTPFINMRLLQYTKSMKYILDTLWDHIFLVNGNYNADTINMSVLEHNLMKCWNRTIVREFKEYFPELYGLYYYTKEDEFNLQRWIDQQRLREQKWGTHSHGMQNQQRIITNGNRASVINGNAIVYSNSLNDYLNIANDTNICHVHNNRINYNDMSDDDLFTIRKKRKLNHGSAYNT</sequence>
<dbReference type="EMBL" id="UFAJ01001035">
    <property type="protein sequence ID" value="SSD61978.1"/>
    <property type="molecule type" value="Genomic_DNA"/>
</dbReference>
<evidence type="ECO:0000313" key="1">
    <source>
        <dbReference type="EMBL" id="SSD61978.1"/>
    </source>
</evidence>
<dbReference type="AlphaFoldDB" id="A0A376BBB2"/>
<dbReference type="VEuPathDB" id="FungiDB:SCODWIG_03739"/>
<organism evidence="1 2">
    <name type="scientific">Saccharomycodes ludwigii</name>
    <dbReference type="NCBI Taxonomy" id="36035"/>
    <lineage>
        <taxon>Eukaryota</taxon>
        <taxon>Fungi</taxon>
        <taxon>Dikarya</taxon>
        <taxon>Ascomycota</taxon>
        <taxon>Saccharomycotina</taxon>
        <taxon>Saccharomycetes</taxon>
        <taxon>Saccharomycodales</taxon>
        <taxon>Saccharomycodaceae</taxon>
        <taxon>Saccharomycodes</taxon>
    </lineage>
</organism>
<protein>
    <submittedName>
        <fullName evidence="1">Uncharacterized protein</fullName>
    </submittedName>
</protein>
<dbReference type="Proteomes" id="UP000262825">
    <property type="component" value="Unassembled WGS sequence"/>
</dbReference>
<proteinExistence type="predicted"/>